<protein>
    <submittedName>
        <fullName evidence="2">Uncharacterized protein</fullName>
    </submittedName>
</protein>
<keyword evidence="1" id="KW-1133">Transmembrane helix</keyword>
<keyword evidence="3" id="KW-1185">Reference proteome</keyword>
<sequence>MTKERVLPIVRLLLVIAAPFLWYWLFGWGTVHIIDFSAQEVESVQISCSHYPERGTIYDPEEIQALIDEANAMQNKGSRVKLLLHGIGVGGSILYYYNFYLTDGTEFLLTFSSGASGDPVSEKNLLYWQYSPTGKQIVGPMCRGSMEVYFRLFEKYNHRPAPGAEQDAR</sequence>
<organism evidence="2 3">
    <name type="scientific">Flintibacter faecis</name>
    <dbReference type="NCBI Taxonomy" id="2763047"/>
    <lineage>
        <taxon>Bacteria</taxon>
        <taxon>Bacillati</taxon>
        <taxon>Bacillota</taxon>
        <taxon>Clostridia</taxon>
        <taxon>Eubacteriales</taxon>
        <taxon>Flintibacter</taxon>
    </lineage>
</organism>
<evidence type="ECO:0000313" key="3">
    <source>
        <dbReference type="Proteomes" id="UP000602260"/>
    </source>
</evidence>
<evidence type="ECO:0000256" key="1">
    <source>
        <dbReference type="SAM" id="Phobius"/>
    </source>
</evidence>
<dbReference type="EMBL" id="JACOPN010000002">
    <property type="protein sequence ID" value="MBC5716472.1"/>
    <property type="molecule type" value="Genomic_DNA"/>
</dbReference>
<dbReference type="Proteomes" id="UP000602260">
    <property type="component" value="Unassembled WGS sequence"/>
</dbReference>
<feature type="transmembrane region" description="Helical" evidence="1">
    <location>
        <begin position="82"/>
        <end position="100"/>
    </location>
</feature>
<dbReference type="RefSeq" id="WP_186877905.1">
    <property type="nucleotide sequence ID" value="NZ_JACOPN010000002.1"/>
</dbReference>
<feature type="transmembrane region" description="Helical" evidence="1">
    <location>
        <begin position="6"/>
        <end position="26"/>
    </location>
</feature>
<dbReference type="AlphaFoldDB" id="A0A8J6J3W6"/>
<keyword evidence="1" id="KW-0812">Transmembrane</keyword>
<gene>
    <name evidence="2" type="ORF">H8S55_03895</name>
</gene>
<comment type="caution">
    <text evidence="2">The sequence shown here is derived from an EMBL/GenBank/DDBJ whole genome shotgun (WGS) entry which is preliminary data.</text>
</comment>
<accession>A0A8J6J3W6</accession>
<keyword evidence="1" id="KW-0472">Membrane</keyword>
<proteinExistence type="predicted"/>
<reference evidence="2" key="1">
    <citation type="submission" date="2020-08" db="EMBL/GenBank/DDBJ databases">
        <title>Genome public.</title>
        <authorList>
            <person name="Liu C."/>
            <person name="Sun Q."/>
        </authorList>
    </citation>
    <scope>NUCLEOTIDE SEQUENCE</scope>
    <source>
        <strain evidence="2">BX5</strain>
    </source>
</reference>
<name>A0A8J6J3W6_9FIRM</name>
<evidence type="ECO:0000313" key="2">
    <source>
        <dbReference type="EMBL" id="MBC5716472.1"/>
    </source>
</evidence>